<dbReference type="Proteomes" id="UP001165065">
    <property type="component" value="Unassembled WGS sequence"/>
</dbReference>
<comment type="caution">
    <text evidence="1">The sequence shown here is derived from an EMBL/GenBank/DDBJ whole genome shotgun (WGS) entry which is preliminary data.</text>
</comment>
<keyword evidence="2" id="KW-1185">Reference proteome</keyword>
<accession>A0A9W7GCJ1</accession>
<evidence type="ECO:0000313" key="2">
    <source>
        <dbReference type="Proteomes" id="UP001165065"/>
    </source>
</evidence>
<gene>
    <name evidence="1" type="ORF">TrCOL_g4294</name>
</gene>
<name>A0A9W7GCJ1_9STRA</name>
<organism evidence="1 2">
    <name type="scientific">Triparma columacea</name>
    <dbReference type="NCBI Taxonomy" id="722753"/>
    <lineage>
        <taxon>Eukaryota</taxon>
        <taxon>Sar</taxon>
        <taxon>Stramenopiles</taxon>
        <taxon>Ochrophyta</taxon>
        <taxon>Bolidophyceae</taxon>
        <taxon>Parmales</taxon>
        <taxon>Triparmaceae</taxon>
        <taxon>Triparma</taxon>
    </lineage>
</organism>
<sequence>MHMDSMKVYSVNVRKLPGASSGSLSVRLGCMALRWGRGQGCDKVRFLAIDDEPRQHRRLVRYWRWLGLEEKGYVGDGVGDIKDRLVWGGRGRIMEGDIEELLRKWEGTWTGEGWEDLNRTIKK</sequence>
<evidence type="ECO:0000313" key="1">
    <source>
        <dbReference type="EMBL" id="GMI43468.1"/>
    </source>
</evidence>
<dbReference type="OrthoDB" id="445361at2759"/>
<dbReference type="PANTHER" id="PTHR36897:SF2">
    <property type="entry name" value="OS10G0350800 PROTEIN"/>
    <property type="match status" value="1"/>
</dbReference>
<dbReference type="AlphaFoldDB" id="A0A9W7GCJ1"/>
<dbReference type="EMBL" id="BRYA01001453">
    <property type="protein sequence ID" value="GMI43468.1"/>
    <property type="molecule type" value="Genomic_DNA"/>
</dbReference>
<dbReference type="PANTHER" id="PTHR36897">
    <property type="entry name" value="OS10G0351100-LIKE PROTEIN"/>
    <property type="match status" value="1"/>
</dbReference>
<reference evidence="2" key="1">
    <citation type="journal article" date="2023" name="Commun. Biol.">
        <title>Genome analysis of Parmales, the sister group of diatoms, reveals the evolutionary specialization of diatoms from phago-mixotrophs to photoautotrophs.</title>
        <authorList>
            <person name="Ban H."/>
            <person name="Sato S."/>
            <person name="Yoshikawa S."/>
            <person name="Yamada K."/>
            <person name="Nakamura Y."/>
            <person name="Ichinomiya M."/>
            <person name="Sato N."/>
            <person name="Blanc-Mathieu R."/>
            <person name="Endo H."/>
            <person name="Kuwata A."/>
            <person name="Ogata H."/>
        </authorList>
    </citation>
    <scope>NUCLEOTIDE SEQUENCE [LARGE SCALE GENOMIC DNA]</scope>
</reference>
<proteinExistence type="predicted"/>
<protein>
    <submittedName>
        <fullName evidence="1">Uncharacterized protein</fullName>
    </submittedName>
</protein>